<dbReference type="Gene3D" id="2.120.10.90">
    <property type="entry name" value="DNA gyrase/topoisomerase IV, subunit A, C-terminal"/>
    <property type="match status" value="2"/>
</dbReference>
<dbReference type="AlphaFoldDB" id="A0A1F6E5U6"/>
<dbReference type="PANTHER" id="PTHR43493">
    <property type="entry name" value="DNA GYRASE/TOPOISOMERASE SUBUNIT A"/>
    <property type="match status" value="1"/>
</dbReference>
<name>A0A1F6E5U6_9BACT</name>
<dbReference type="PANTHER" id="PTHR43493:SF5">
    <property type="entry name" value="DNA GYRASE SUBUNIT A, CHLOROPLASTIC_MITOCHONDRIAL"/>
    <property type="match status" value="1"/>
</dbReference>
<proteinExistence type="predicted"/>
<dbReference type="InterPro" id="IPR035516">
    <property type="entry name" value="Gyrase/topoIV_suA_C"/>
</dbReference>
<accession>A0A1F6E5U6</accession>
<dbReference type="Proteomes" id="UP000177107">
    <property type="component" value="Unassembled WGS sequence"/>
</dbReference>
<gene>
    <name evidence="1" type="ORF">A3C95_00680</name>
</gene>
<dbReference type="GO" id="GO:0006265">
    <property type="term" value="P:DNA topological change"/>
    <property type="evidence" value="ECO:0007669"/>
    <property type="project" value="InterPro"/>
</dbReference>
<dbReference type="Pfam" id="PF03989">
    <property type="entry name" value="DNA_gyraseA_C"/>
    <property type="match status" value="3"/>
</dbReference>
<protein>
    <recommendedName>
        <fullName evidence="3">DNA gyrase subunit A</fullName>
    </recommendedName>
</protein>
<comment type="caution">
    <text evidence="1">The sequence shown here is derived from an EMBL/GenBank/DDBJ whole genome shotgun (WGS) entry which is preliminary data.</text>
</comment>
<dbReference type="GO" id="GO:0005737">
    <property type="term" value="C:cytoplasm"/>
    <property type="evidence" value="ECO:0007669"/>
    <property type="project" value="TreeGrafter"/>
</dbReference>
<dbReference type="GO" id="GO:0003677">
    <property type="term" value="F:DNA binding"/>
    <property type="evidence" value="ECO:0007669"/>
    <property type="project" value="InterPro"/>
</dbReference>
<evidence type="ECO:0000313" key="1">
    <source>
        <dbReference type="EMBL" id="OGG68920.1"/>
    </source>
</evidence>
<dbReference type="SUPFAM" id="SSF101904">
    <property type="entry name" value="GyrA/ParC C-terminal domain-like"/>
    <property type="match status" value="1"/>
</dbReference>
<dbReference type="InterPro" id="IPR050220">
    <property type="entry name" value="Type_II_DNA_Topoisomerases"/>
</dbReference>
<dbReference type="GO" id="GO:0003918">
    <property type="term" value="F:DNA topoisomerase type II (double strand cut, ATP-hydrolyzing) activity"/>
    <property type="evidence" value="ECO:0007669"/>
    <property type="project" value="TreeGrafter"/>
</dbReference>
<dbReference type="STRING" id="1798499.A3C95_00680"/>
<dbReference type="GO" id="GO:0005524">
    <property type="term" value="F:ATP binding"/>
    <property type="evidence" value="ECO:0007669"/>
    <property type="project" value="InterPro"/>
</dbReference>
<sequence length="150" mass="15790">MTAKGQSIRFDEGDVRQMGRAAGGVRGILVKKGDEVVSAEVIPVANEKNASLLIVMSKGYGKHTKIGEYKIQGRGGSGIKTAEVTPKTGQIIGAKVVTGDLKEEELVVVSKKGQVIRCTIGEIPSLGRATQGVRVMKLREGDSIASMVAL</sequence>
<evidence type="ECO:0008006" key="3">
    <source>
        <dbReference type="Google" id="ProtNLM"/>
    </source>
</evidence>
<evidence type="ECO:0000313" key="2">
    <source>
        <dbReference type="Proteomes" id="UP000177107"/>
    </source>
</evidence>
<dbReference type="GO" id="GO:0009330">
    <property type="term" value="C:DNA topoisomerase type II (double strand cut, ATP-hydrolyzing) complex"/>
    <property type="evidence" value="ECO:0007669"/>
    <property type="project" value="TreeGrafter"/>
</dbReference>
<organism evidence="1 2">
    <name type="scientific">Candidatus Kaiserbacteria bacterium RIFCSPHIGHO2_02_FULL_56_30</name>
    <dbReference type="NCBI Taxonomy" id="1798499"/>
    <lineage>
        <taxon>Bacteria</taxon>
        <taxon>Candidatus Kaiseribacteriota</taxon>
    </lineage>
</organism>
<dbReference type="EMBL" id="MFLM01000001">
    <property type="protein sequence ID" value="OGG68920.1"/>
    <property type="molecule type" value="Genomic_DNA"/>
</dbReference>
<reference evidence="1 2" key="1">
    <citation type="journal article" date="2016" name="Nat. Commun.">
        <title>Thousands of microbial genomes shed light on interconnected biogeochemical processes in an aquifer system.</title>
        <authorList>
            <person name="Anantharaman K."/>
            <person name="Brown C.T."/>
            <person name="Hug L.A."/>
            <person name="Sharon I."/>
            <person name="Castelle C.J."/>
            <person name="Probst A.J."/>
            <person name="Thomas B.C."/>
            <person name="Singh A."/>
            <person name="Wilkins M.J."/>
            <person name="Karaoz U."/>
            <person name="Brodie E.L."/>
            <person name="Williams K.H."/>
            <person name="Hubbard S.S."/>
            <person name="Banfield J.F."/>
        </authorList>
    </citation>
    <scope>NUCLEOTIDE SEQUENCE [LARGE SCALE GENOMIC DNA]</scope>
</reference>
<dbReference type="InterPro" id="IPR006691">
    <property type="entry name" value="GyrA/parC_rep"/>
</dbReference>